<evidence type="ECO:0000259" key="4">
    <source>
        <dbReference type="Pfam" id="PF03968"/>
    </source>
</evidence>
<keyword evidence="6" id="KW-1185">Reference proteome</keyword>
<feature type="region of interest" description="Disordered" evidence="2">
    <location>
        <begin position="185"/>
        <end position="212"/>
    </location>
</feature>
<dbReference type="Proteomes" id="UP000680815">
    <property type="component" value="Unassembled WGS sequence"/>
</dbReference>
<protein>
    <recommendedName>
        <fullName evidence="4">Organic solvent tolerance-like N-terminal domain-containing protein</fullName>
    </recommendedName>
</protein>
<feature type="signal peptide" evidence="3">
    <location>
        <begin position="1"/>
        <end position="18"/>
    </location>
</feature>
<name>A0ABS4AQR7_9PROT</name>
<dbReference type="Pfam" id="PF03968">
    <property type="entry name" value="LptD_N"/>
    <property type="match status" value="2"/>
</dbReference>
<organism evidence="5 6">
    <name type="scientific">Roseomonas nitratireducens</name>
    <dbReference type="NCBI Taxonomy" id="2820810"/>
    <lineage>
        <taxon>Bacteria</taxon>
        <taxon>Pseudomonadati</taxon>
        <taxon>Pseudomonadota</taxon>
        <taxon>Alphaproteobacteria</taxon>
        <taxon>Acetobacterales</taxon>
        <taxon>Roseomonadaceae</taxon>
        <taxon>Roseomonas</taxon>
    </lineage>
</organism>
<feature type="domain" description="Organic solvent tolerance-like N-terminal" evidence="4">
    <location>
        <begin position="37"/>
        <end position="141"/>
    </location>
</feature>
<feature type="domain" description="Organic solvent tolerance-like N-terminal" evidence="4">
    <location>
        <begin position="146"/>
        <end position="271"/>
    </location>
</feature>
<dbReference type="EMBL" id="JAGIYZ010000005">
    <property type="protein sequence ID" value="MBP0463719.1"/>
    <property type="molecule type" value="Genomic_DNA"/>
</dbReference>
<comment type="caution">
    <text evidence="5">The sequence shown here is derived from an EMBL/GenBank/DDBJ whole genome shotgun (WGS) entry which is preliminary data.</text>
</comment>
<gene>
    <name evidence="5" type="ORF">J5Y09_07335</name>
</gene>
<dbReference type="InterPro" id="IPR005653">
    <property type="entry name" value="OstA-like_N"/>
</dbReference>
<evidence type="ECO:0000256" key="3">
    <source>
        <dbReference type="SAM" id="SignalP"/>
    </source>
</evidence>
<evidence type="ECO:0000313" key="5">
    <source>
        <dbReference type="EMBL" id="MBP0463719.1"/>
    </source>
</evidence>
<accession>A0ABS4AQR7</accession>
<evidence type="ECO:0000313" key="6">
    <source>
        <dbReference type="Proteomes" id="UP000680815"/>
    </source>
</evidence>
<dbReference type="Gene3D" id="2.60.450.10">
    <property type="entry name" value="Lipopolysaccharide (LPS) transport protein A like domain"/>
    <property type="match status" value="2"/>
</dbReference>
<dbReference type="PANTHER" id="PTHR36504:SF1">
    <property type="entry name" value="LIPOPOLYSACCHARIDE EXPORT SYSTEM PROTEIN LPTA"/>
    <property type="match status" value="1"/>
</dbReference>
<proteinExistence type="predicted"/>
<dbReference type="RefSeq" id="WP_209351101.1">
    <property type="nucleotide sequence ID" value="NZ_JAGIYZ010000005.1"/>
</dbReference>
<dbReference type="PANTHER" id="PTHR36504">
    <property type="entry name" value="LIPOPOLYSACCHARIDE EXPORT SYSTEM PROTEIN LPTA"/>
    <property type="match status" value="1"/>
</dbReference>
<evidence type="ECO:0000256" key="1">
    <source>
        <dbReference type="ARBA" id="ARBA00022729"/>
    </source>
</evidence>
<dbReference type="InterPro" id="IPR052037">
    <property type="entry name" value="LPS_export_LptA"/>
</dbReference>
<feature type="region of interest" description="Disordered" evidence="2">
    <location>
        <begin position="287"/>
        <end position="306"/>
    </location>
</feature>
<reference evidence="5 6" key="1">
    <citation type="submission" date="2021-03" db="EMBL/GenBank/DDBJ databases">
        <authorList>
            <person name="So Y."/>
        </authorList>
    </citation>
    <scope>NUCLEOTIDE SEQUENCE [LARGE SCALE GENOMIC DNA]</scope>
    <source>
        <strain evidence="5 6">PWR1</strain>
    </source>
</reference>
<sequence length="306" mass="32178">MRRALFAAALLAATPALGQGIDLSQGGPIEVTATDGIEWRQAEQVVIARGAARAVRGGVTVDADRLLARYRPRGGATEAAQRAPAESPGGGGEIWRLEAEGNVTVTSATDRAEGDRAVYDIDQAVMVMTGQALRLVTPDNTMTARDSVEYWSARRMAVARGNAVVVTNDGRRVRADTLVAYFAESAAPGAQPPPRPQPAAAQGGAEQRTNSIERVEAYGNVEIRTAEEVVRGDRGVYSPATGLARLLGTVRITRGDNTLTGQEAIVNMQTGVARLVSAPGARVQGLVVPQQGQPQPGQPGQQETPR</sequence>
<keyword evidence="1 3" id="KW-0732">Signal</keyword>
<feature type="chain" id="PRO_5046624289" description="Organic solvent tolerance-like N-terminal domain-containing protein" evidence="3">
    <location>
        <begin position="19"/>
        <end position="306"/>
    </location>
</feature>
<evidence type="ECO:0000256" key="2">
    <source>
        <dbReference type="SAM" id="MobiDB-lite"/>
    </source>
</evidence>